<protein>
    <submittedName>
        <fullName evidence="1">Uncharacterized protein</fullName>
    </submittedName>
</protein>
<dbReference type="Gramene" id="PVH39497">
    <property type="protein sequence ID" value="PVH39497"/>
    <property type="gene ID" value="PAHAL_5G519100"/>
</dbReference>
<dbReference type="AlphaFoldDB" id="A0A2T8IP99"/>
<reference evidence="1" key="1">
    <citation type="submission" date="2018-04" db="EMBL/GenBank/DDBJ databases">
        <title>WGS assembly of Panicum hallii.</title>
        <authorList>
            <person name="Lovell J."/>
            <person name="Jenkins J."/>
            <person name="Lowry D."/>
            <person name="Mamidi S."/>
            <person name="Sreedasyam A."/>
            <person name="Weng X."/>
            <person name="Barry K."/>
            <person name="Bonette J."/>
            <person name="Campitelli B."/>
            <person name="Daum C."/>
            <person name="Gordon S."/>
            <person name="Gould B."/>
            <person name="Lipzen A."/>
            <person name="Macqueen A."/>
            <person name="Palacio-Mejia J."/>
            <person name="Plott C."/>
            <person name="Shakirov E."/>
            <person name="Shu S."/>
            <person name="Yoshinaga Y."/>
            <person name="Zane M."/>
            <person name="Rokhsar D."/>
            <person name="Grimwood J."/>
            <person name="Schmutz J."/>
            <person name="Juenger T."/>
        </authorList>
    </citation>
    <scope>NUCLEOTIDE SEQUENCE [LARGE SCALE GENOMIC DNA]</scope>
    <source>
        <strain evidence="1">FIL2</strain>
    </source>
</reference>
<proteinExistence type="predicted"/>
<organism evidence="1">
    <name type="scientific">Panicum hallii</name>
    <dbReference type="NCBI Taxonomy" id="206008"/>
    <lineage>
        <taxon>Eukaryota</taxon>
        <taxon>Viridiplantae</taxon>
        <taxon>Streptophyta</taxon>
        <taxon>Embryophyta</taxon>
        <taxon>Tracheophyta</taxon>
        <taxon>Spermatophyta</taxon>
        <taxon>Magnoliopsida</taxon>
        <taxon>Liliopsida</taxon>
        <taxon>Poales</taxon>
        <taxon>Poaceae</taxon>
        <taxon>PACMAD clade</taxon>
        <taxon>Panicoideae</taxon>
        <taxon>Panicodae</taxon>
        <taxon>Paniceae</taxon>
        <taxon>Panicinae</taxon>
        <taxon>Panicum</taxon>
        <taxon>Panicum sect. Panicum</taxon>
    </lineage>
</organism>
<dbReference type="Proteomes" id="UP000243499">
    <property type="component" value="Chromosome 5"/>
</dbReference>
<dbReference type="EMBL" id="CM008050">
    <property type="protein sequence ID" value="PVH39497.1"/>
    <property type="molecule type" value="Genomic_DNA"/>
</dbReference>
<gene>
    <name evidence="1" type="ORF">PAHAL_5G519100</name>
</gene>
<evidence type="ECO:0000313" key="1">
    <source>
        <dbReference type="EMBL" id="PVH39497.1"/>
    </source>
</evidence>
<accession>A0A2T8IP99</accession>
<name>A0A2T8IP99_9POAL</name>
<sequence length="151" mass="16583">MGFNKDPLNRSLFKWLQAETDGGLKEGAERSCARCQSERDARNEADGKEIARRRGWVGGRTYCESSCTLSRLAGIVLVGPNLTPRMGKLNTGGLLLCPLNRNLGRPGDQIRCSFALFVVGERTEFSSDPMVQDNYACHGRPPLASFSFVLA</sequence>